<evidence type="ECO:0000256" key="1">
    <source>
        <dbReference type="SAM" id="MobiDB-lite"/>
    </source>
</evidence>
<feature type="compositionally biased region" description="Low complexity" evidence="1">
    <location>
        <begin position="31"/>
        <end position="43"/>
    </location>
</feature>
<feature type="compositionally biased region" description="Basic residues" evidence="1">
    <location>
        <begin position="85"/>
        <end position="96"/>
    </location>
</feature>
<accession>A0ABP7IUG3</accession>
<evidence type="ECO:0000313" key="3">
    <source>
        <dbReference type="Proteomes" id="UP001500888"/>
    </source>
</evidence>
<protein>
    <submittedName>
        <fullName evidence="2">Uncharacterized protein</fullName>
    </submittedName>
</protein>
<proteinExistence type="predicted"/>
<dbReference type="EMBL" id="BAAAZR010000020">
    <property type="protein sequence ID" value="GAA3826529.1"/>
    <property type="molecule type" value="Genomic_DNA"/>
</dbReference>
<gene>
    <name evidence="2" type="ORF">GCM10022226_54080</name>
</gene>
<reference evidence="3" key="1">
    <citation type="journal article" date="2019" name="Int. J. Syst. Evol. Microbiol.">
        <title>The Global Catalogue of Microorganisms (GCM) 10K type strain sequencing project: providing services to taxonomists for standard genome sequencing and annotation.</title>
        <authorList>
            <consortium name="The Broad Institute Genomics Platform"/>
            <consortium name="The Broad Institute Genome Sequencing Center for Infectious Disease"/>
            <person name="Wu L."/>
            <person name="Ma J."/>
        </authorList>
    </citation>
    <scope>NUCLEOTIDE SEQUENCE [LARGE SCALE GENOMIC DNA]</scope>
    <source>
        <strain evidence="3">JCM 16908</strain>
    </source>
</reference>
<comment type="caution">
    <text evidence="2">The sequence shown here is derived from an EMBL/GenBank/DDBJ whole genome shotgun (WGS) entry which is preliminary data.</text>
</comment>
<organism evidence="2 3">
    <name type="scientific">Sphaerisporangium flaviroseum</name>
    <dbReference type="NCBI Taxonomy" id="509199"/>
    <lineage>
        <taxon>Bacteria</taxon>
        <taxon>Bacillati</taxon>
        <taxon>Actinomycetota</taxon>
        <taxon>Actinomycetes</taxon>
        <taxon>Streptosporangiales</taxon>
        <taxon>Streptosporangiaceae</taxon>
        <taxon>Sphaerisporangium</taxon>
    </lineage>
</organism>
<name>A0ABP7IUG3_9ACTN</name>
<evidence type="ECO:0000313" key="2">
    <source>
        <dbReference type="EMBL" id="GAA3826529.1"/>
    </source>
</evidence>
<dbReference type="Proteomes" id="UP001500888">
    <property type="component" value="Unassembled WGS sequence"/>
</dbReference>
<sequence length="128" mass="12986">MRAALRTFVAVAAVVLLILGLGQHAPHFTPLLAAPGGPIAPAAEMPSGTLPAPLPEDTDQDGCPKPGGNPCSAGWAKPPPPPPRHGGHSSQRHRAAGKAGSPSELSGVCSSALRWTLPAGPRLTVFRC</sequence>
<keyword evidence="3" id="KW-1185">Reference proteome</keyword>
<feature type="region of interest" description="Disordered" evidence="1">
    <location>
        <begin position="31"/>
        <end position="106"/>
    </location>
</feature>